<feature type="compositionally biased region" description="Basic and acidic residues" evidence="1">
    <location>
        <begin position="279"/>
        <end position="292"/>
    </location>
</feature>
<dbReference type="EMBL" id="FTOA01000001">
    <property type="protein sequence ID" value="SIS36630.1"/>
    <property type="molecule type" value="Genomic_DNA"/>
</dbReference>
<sequence>MRVSPMVKESKPAKTPSGRERRIPRLREQCQIGYEILCSLLQRAGHGAVIEPIKGLDTVDDVLRRHPEVVATLLTAAWELRGEKQFRDLFLHQETGELVSDRTQPIGPCGRTYDEVIMAHLYGSARLYMERQERRWATARARQATAEYQQEEEKKRQSLTGRLLGSIKELTSGTPTFTPDQFRDEYPGHGLYELIKPLLNSDRQFRLIPLYGQLQTRQVEALGDLLAYFTEPRDLENLIRLNAEDIAQAKGFARVYAEARLGVSRSPNRMAQQRPASKQQRDPAEEAAEQAKLKQLPQEERRIFDLLLTRYLDCFAALKKAGTGAETTIRRLTPVFGEDVFALFRDEKELSNAVNCPDFIMRVIGVSARALPPELAASLTHIQNKDITRDILTLAMETFPRADLERFFTAEDRRAIWFELPAKFNNNYNYQADAPADSGSIRNFDNLRTVCEGLFESLRNGRAEKL</sequence>
<dbReference type="OrthoDB" id="7329404at2"/>
<accession>A0A1N7IHV5</accession>
<evidence type="ECO:0000313" key="2">
    <source>
        <dbReference type="EMBL" id="SIS36630.1"/>
    </source>
</evidence>
<feature type="region of interest" description="Disordered" evidence="1">
    <location>
        <begin position="266"/>
        <end position="292"/>
    </location>
</feature>
<evidence type="ECO:0000313" key="3">
    <source>
        <dbReference type="Proteomes" id="UP000185678"/>
    </source>
</evidence>
<feature type="region of interest" description="Disordered" evidence="1">
    <location>
        <begin position="1"/>
        <end position="22"/>
    </location>
</feature>
<reference evidence="2 3" key="1">
    <citation type="submission" date="2017-01" db="EMBL/GenBank/DDBJ databases">
        <authorList>
            <person name="Mah S.A."/>
            <person name="Swanson W.J."/>
            <person name="Moy G.W."/>
            <person name="Vacquier V.D."/>
        </authorList>
    </citation>
    <scope>NUCLEOTIDE SEQUENCE [LARGE SCALE GENOMIC DNA]</scope>
    <source>
        <strain evidence="2 3">DSM 11589</strain>
    </source>
</reference>
<feature type="compositionally biased region" description="Polar residues" evidence="1">
    <location>
        <begin position="266"/>
        <end position="278"/>
    </location>
</feature>
<evidence type="ECO:0000256" key="1">
    <source>
        <dbReference type="SAM" id="MobiDB-lite"/>
    </source>
</evidence>
<feature type="compositionally biased region" description="Basic and acidic residues" evidence="1">
    <location>
        <begin position="8"/>
        <end position="22"/>
    </location>
</feature>
<dbReference type="Proteomes" id="UP000185678">
    <property type="component" value="Unassembled WGS sequence"/>
</dbReference>
<keyword evidence="3" id="KW-1185">Reference proteome</keyword>
<protein>
    <submittedName>
        <fullName evidence="2">Uncharacterized protein</fullName>
    </submittedName>
</protein>
<dbReference type="AlphaFoldDB" id="A0A1N7IHV5"/>
<proteinExistence type="predicted"/>
<name>A0A1N7IHV5_9PROT</name>
<dbReference type="RefSeq" id="WP_139332700.1">
    <property type="nucleotide sequence ID" value="NZ_FTOA01000001.1"/>
</dbReference>
<gene>
    <name evidence="2" type="ORF">SAMN05421779_10175</name>
</gene>
<organism evidence="2 3">
    <name type="scientific">Insolitispirillum peregrinum</name>
    <dbReference type="NCBI Taxonomy" id="80876"/>
    <lineage>
        <taxon>Bacteria</taxon>
        <taxon>Pseudomonadati</taxon>
        <taxon>Pseudomonadota</taxon>
        <taxon>Alphaproteobacteria</taxon>
        <taxon>Rhodospirillales</taxon>
        <taxon>Novispirillaceae</taxon>
        <taxon>Insolitispirillum</taxon>
    </lineage>
</organism>
<dbReference type="STRING" id="80876.SAMN05421779_10175"/>